<protein>
    <submittedName>
        <fullName evidence="1">Uncharacterized protein</fullName>
    </submittedName>
</protein>
<accession>A0ABD2LSV0</accession>
<evidence type="ECO:0000313" key="1">
    <source>
        <dbReference type="EMBL" id="KAL3118320.1"/>
    </source>
</evidence>
<dbReference type="EMBL" id="JBICBT010000285">
    <property type="protein sequence ID" value="KAL3118320.1"/>
    <property type="molecule type" value="Genomic_DNA"/>
</dbReference>
<reference evidence="1 2" key="1">
    <citation type="submission" date="2024-10" db="EMBL/GenBank/DDBJ databases">
        <authorList>
            <person name="Kim D."/>
        </authorList>
    </citation>
    <scope>NUCLEOTIDE SEQUENCE [LARGE SCALE GENOMIC DNA]</scope>
    <source>
        <strain evidence="1">BH-2024</strain>
    </source>
</reference>
<gene>
    <name evidence="1" type="ORF">niasHT_005523</name>
</gene>
<keyword evidence="2" id="KW-1185">Reference proteome</keyword>
<dbReference type="AlphaFoldDB" id="A0ABD2LSV0"/>
<dbReference type="Proteomes" id="UP001620626">
    <property type="component" value="Unassembled WGS sequence"/>
</dbReference>
<organism evidence="1 2">
    <name type="scientific">Heterodera trifolii</name>
    <dbReference type="NCBI Taxonomy" id="157864"/>
    <lineage>
        <taxon>Eukaryota</taxon>
        <taxon>Metazoa</taxon>
        <taxon>Ecdysozoa</taxon>
        <taxon>Nematoda</taxon>
        <taxon>Chromadorea</taxon>
        <taxon>Rhabditida</taxon>
        <taxon>Tylenchina</taxon>
        <taxon>Tylenchomorpha</taxon>
        <taxon>Tylenchoidea</taxon>
        <taxon>Heteroderidae</taxon>
        <taxon>Heteroderinae</taxon>
        <taxon>Heterodera</taxon>
    </lineage>
</organism>
<comment type="caution">
    <text evidence="1">The sequence shown here is derived from an EMBL/GenBank/DDBJ whole genome shotgun (WGS) entry which is preliminary data.</text>
</comment>
<sequence>MSDNPKEAEKKMAKAIFISSDCWLCVFELLPTSQLGLGIAMISHRFDFYVDEHFKTRKRTLKYIRIESKIGENGAKEMKIINFSWKPMPIPQIQMPRKVIGFQWISINYIDRNVIAFLRLFRQLFAACPITLAINTYYNDRRISEFLLRIIWPKLGKNIYCMQLSVTFFRRLRQFVDPSILNDFPSLRFVFFYFGKLFTGFPCDDNAMASDGQAVAKWLFTPLQNNVPKVFKCGLDTDDGNWSSNMEAFKAAFASASSPVNFIAVLCFQSSFAASVMPFDLTNESTREQLALKRTDNSQCFLLIRCPIARDKSKWTKWEEEAIGRDLFDQRNIIDIHIDNEENIGDGLLDATPGPSDQQ</sequence>
<name>A0ABD2LSV0_9BILA</name>
<proteinExistence type="predicted"/>
<evidence type="ECO:0000313" key="2">
    <source>
        <dbReference type="Proteomes" id="UP001620626"/>
    </source>
</evidence>